<name>A0A0D2MS63_9CHLO</name>
<gene>
    <name evidence="3" type="ORF">MNEG_2556</name>
</gene>
<dbReference type="KEGG" id="mng:MNEG_2556"/>
<proteinExistence type="predicted"/>
<dbReference type="RefSeq" id="XP_013904424.1">
    <property type="nucleotide sequence ID" value="XM_014048970.1"/>
</dbReference>
<accession>A0A0D2MS63</accession>
<evidence type="ECO:0000256" key="1">
    <source>
        <dbReference type="SAM" id="Coils"/>
    </source>
</evidence>
<organism evidence="3 4">
    <name type="scientific">Monoraphidium neglectum</name>
    <dbReference type="NCBI Taxonomy" id="145388"/>
    <lineage>
        <taxon>Eukaryota</taxon>
        <taxon>Viridiplantae</taxon>
        <taxon>Chlorophyta</taxon>
        <taxon>core chlorophytes</taxon>
        <taxon>Chlorophyceae</taxon>
        <taxon>CS clade</taxon>
        <taxon>Sphaeropleales</taxon>
        <taxon>Selenastraceae</taxon>
        <taxon>Monoraphidium</taxon>
    </lineage>
</organism>
<dbReference type="PANTHER" id="PTHR23159:SF31">
    <property type="entry name" value="CENTROSOME-ASSOCIATED PROTEIN CEP250 ISOFORM X1"/>
    <property type="match status" value="1"/>
</dbReference>
<evidence type="ECO:0000313" key="3">
    <source>
        <dbReference type="EMBL" id="KIZ05405.1"/>
    </source>
</evidence>
<feature type="compositionally biased region" description="Basic and acidic residues" evidence="2">
    <location>
        <begin position="369"/>
        <end position="383"/>
    </location>
</feature>
<feature type="region of interest" description="Disordered" evidence="2">
    <location>
        <begin position="365"/>
        <end position="405"/>
    </location>
</feature>
<dbReference type="GeneID" id="25735434"/>
<keyword evidence="4" id="KW-1185">Reference proteome</keyword>
<keyword evidence="1" id="KW-0175">Coiled coil</keyword>
<evidence type="ECO:0000313" key="4">
    <source>
        <dbReference type="Proteomes" id="UP000054498"/>
    </source>
</evidence>
<sequence length="837" mass="89056">MASASSSSTSILAKCSVLPFVKPKITVAGALHSLDDKATRLAALQDDLAGQGKELASAKEVQERKDEQHLALAAELDKLQLEYQKCSRKSERYGTEIAMLRKQVAAKEDELLEMSAARGAEVAALKDVVALGEVQFKDKAAEAVALNGRVAAAEEELQAAKSRAESLERVVERLQRARLEDELARARSVAVAAVPKEVQEKDEQYLAVAAKLDKLQQEYEQCRLQAESYRLDVAAMQQQVAAKEDELLEMATARDTAVAALQDAVALGEAKCCDNDGGVLEELQAVKATAGSLQRTVERMQELHTQVADELADARSAAAVAKEEVVSCTQELEAAREAAAKLEGELAAANVALKKANALIKSLRGQQHHATEAASKEASEAKKLARKAQAAAERNEQEAQAVRRHQGDTMQGFFQLQGELARLQAEREELLEEVDRLRQAEAQRAEQRQARQASDLGAAEEMRALQARNAQLQGQLNALRAAAAKGAAPHPSIQAEADALTKTNTELRQELTAATAKIASLQARIREAHAVAAPGSPAKGLPASQANAVRNAQGQMAALREQAAARDAEIKRLREAAAEQHQQLETQAALIQQLLDGGAQTAACKKLRETVDQLRGNLLAAQAATVKVAAERDARLPQHAVHEVVATVATQVALDFARALEGSLVPRQLQAFRALAARCRAVLTDADEVHLQGAWRALHAAHRQAGAEQQQQQQQQPEQKAPRASSSDSTPGGDADQAPAAEVTKPAARGRGHGSSSSAASAAEVVDDAIQAAVQLALSQLDGAVARPTRPRGSAAAEGGGAFGSQSLLWVRWGPAAARCHNNEGARSCCKPPLGDT</sequence>
<feature type="coiled-coil region" evidence="1">
    <location>
        <begin position="556"/>
        <end position="624"/>
    </location>
</feature>
<feature type="coiled-coil region" evidence="1">
    <location>
        <begin position="143"/>
        <end position="246"/>
    </location>
</feature>
<dbReference type="EMBL" id="KK100511">
    <property type="protein sequence ID" value="KIZ05405.1"/>
    <property type="molecule type" value="Genomic_DNA"/>
</dbReference>
<dbReference type="PANTHER" id="PTHR23159">
    <property type="entry name" value="CENTROSOMAL PROTEIN 2"/>
    <property type="match status" value="1"/>
</dbReference>
<dbReference type="Proteomes" id="UP000054498">
    <property type="component" value="Unassembled WGS sequence"/>
</dbReference>
<feature type="compositionally biased region" description="Low complexity" evidence="2">
    <location>
        <begin position="703"/>
        <end position="724"/>
    </location>
</feature>
<evidence type="ECO:0000256" key="2">
    <source>
        <dbReference type="SAM" id="MobiDB-lite"/>
    </source>
</evidence>
<dbReference type="AlphaFoldDB" id="A0A0D2MS63"/>
<protein>
    <submittedName>
        <fullName evidence="3">Uncharacterized protein</fullName>
    </submittedName>
</protein>
<feature type="region of interest" description="Disordered" evidence="2">
    <location>
        <begin position="700"/>
        <end position="760"/>
    </location>
</feature>
<reference evidence="3 4" key="1">
    <citation type="journal article" date="2013" name="BMC Genomics">
        <title>Reconstruction of the lipid metabolism for the microalga Monoraphidium neglectum from its genome sequence reveals characteristics suitable for biofuel production.</title>
        <authorList>
            <person name="Bogen C."/>
            <person name="Al-Dilaimi A."/>
            <person name="Albersmeier A."/>
            <person name="Wichmann J."/>
            <person name="Grundmann M."/>
            <person name="Rupp O."/>
            <person name="Lauersen K.J."/>
            <person name="Blifernez-Klassen O."/>
            <person name="Kalinowski J."/>
            <person name="Goesmann A."/>
            <person name="Mussgnug J.H."/>
            <person name="Kruse O."/>
        </authorList>
    </citation>
    <scope>NUCLEOTIDE SEQUENCE [LARGE SCALE GENOMIC DNA]</scope>
    <source>
        <strain evidence="3 4">SAG 48.87</strain>
    </source>
</reference>